<evidence type="ECO:0000259" key="1">
    <source>
        <dbReference type="Pfam" id="PF24906"/>
    </source>
</evidence>
<keyword evidence="3" id="KW-1185">Reference proteome</keyword>
<evidence type="ECO:0000313" key="3">
    <source>
        <dbReference type="Proteomes" id="UP000002640"/>
    </source>
</evidence>
<feature type="domain" description="WRKY19-like zinc finger" evidence="1">
    <location>
        <begin position="13"/>
        <end position="34"/>
    </location>
</feature>
<protein>
    <recommendedName>
        <fullName evidence="1">WRKY19-like zinc finger domain-containing protein</fullName>
    </recommendedName>
</protein>
<organism evidence="2 3">
    <name type="scientific">Phytophthora sojae (strain P6497)</name>
    <name type="common">Soybean stem and root rot agent</name>
    <name type="synonym">Phytophthora megasperma f. sp. glycines</name>
    <dbReference type="NCBI Taxonomy" id="1094619"/>
    <lineage>
        <taxon>Eukaryota</taxon>
        <taxon>Sar</taxon>
        <taxon>Stramenopiles</taxon>
        <taxon>Oomycota</taxon>
        <taxon>Peronosporomycetes</taxon>
        <taxon>Peronosporales</taxon>
        <taxon>Peronosporaceae</taxon>
        <taxon>Phytophthora</taxon>
    </lineage>
</organism>
<sequence>MTPARRVRSKVPRCSFPDCKKQVQTRKLCKAHGGGVRCRGPDCTKLAQSRGLALRTVADAAVRSVAVPSWRSPGGCASLTVAVNAAASQPKVCTTQRAMQGTREGFSEK</sequence>
<gene>
    <name evidence="2" type="ORF">PHYSODRAFT_301518</name>
</gene>
<dbReference type="Pfam" id="PF24906">
    <property type="entry name" value="Zf_WRKY19"/>
    <property type="match status" value="1"/>
</dbReference>
<dbReference type="InterPro" id="IPR056866">
    <property type="entry name" value="Znf_WRKY19"/>
</dbReference>
<dbReference type="GeneID" id="20642027"/>
<dbReference type="EMBL" id="JH159155">
    <property type="protein sequence ID" value="EGZ14530.1"/>
    <property type="molecule type" value="Genomic_DNA"/>
</dbReference>
<dbReference type="KEGG" id="psoj:PHYSODRAFT_301518"/>
<dbReference type="Proteomes" id="UP000002640">
    <property type="component" value="Unassembled WGS sequence"/>
</dbReference>
<dbReference type="PANTHER" id="PTHR31827:SF1">
    <property type="entry name" value="EMB|CAB89363.1"/>
    <property type="match status" value="1"/>
</dbReference>
<reference evidence="2 3" key="1">
    <citation type="journal article" date="2006" name="Science">
        <title>Phytophthora genome sequences uncover evolutionary origins and mechanisms of pathogenesis.</title>
        <authorList>
            <person name="Tyler B.M."/>
            <person name="Tripathy S."/>
            <person name="Zhang X."/>
            <person name="Dehal P."/>
            <person name="Jiang R.H."/>
            <person name="Aerts A."/>
            <person name="Arredondo F.D."/>
            <person name="Baxter L."/>
            <person name="Bensasson D."/>
            <person name="Beynon J.L."/>
            <person name="Chapman J."/>
            <person name="Damasceno C.M."/>
            <person name="Dorrance A.E."/>
            <person name="Dou D."/>
            <person name="Dickerman A.W."/>
            <person name="Dubchak I.L."/>
            <person name="Garbelotto M."/>
            <person name="Gijzen M."/>
            <person name="Gordon S.G."/>
            <person name="Govers F."/>
            <person name="Grunwald N.J."/>
            <person name="Huang W."/>
            <person name="Ivors K.L."/>
            <person name="Jones R.W."/>
            <person name="Kamoun S."/>
            <person name="Krampis K."/>
            <person name="Lamour K.H."/>
            <person name="Lee M.K."/>
            <person name="McDonald W.H."/>
            <person name="Medina M."/>
            <person name="Meijer H.J."/>
            <person name="Nordberg E.K."/>
            <person name="Maclean D.J."/>
            <person name="Ospina-Giraldo M.D."/>
            <person name="Morris P.F."/>
            <person name="Phuntumart V."/>
            <person name="Putnam N.H."/>
            <person name="Rash S."/>
            <person name="Rose J.K."/>
            <person name="Sakihama Y."/>
            <person name="Salamov A.A."/>
            <person name="Savidor A."/>
            <person name="Scheuring C.F."/>
            <person name="Smith B.M."/>
            <person name="Sobral B.W."/>
            <person name="Terry A."/>
            <person name="Torto-Alalibo T.A."/>
            <person name="Win J."/>
            <person name="Xu Z."/>
            <person name="Zhang H."/>
            <person name="Grigoriev I.V."/>
            <person name="Rokhsar D.S."/>
            <person name="Boore J.L."/>
        </authorList>
    </citation>
    <scope>NUCLEOTIDE SEQUENCE [LARGE SCALE GENOMIC DNA]</scope>
    <source>
        <strain evidence="2 3">P6497</strain>
    </source>
</reference>
<dbReference type="InParanoid" id="G4ZKT4"/>
<name>G4ZKT4_PHYSP</name>
<dbReference type="AlphaFoldDB" id="G4ZKT4"/>
<dbReference type="STRING" id="1094619.G4ZKT4"/>
<proteinExistence type="predicted"/>
<evidence type="ECO:0000313" key="2">
    <source>
        <dbReference type="EMBL" id="EGZ14530.1"/>
    </source>
</evidence>
<accession>G4ZKT4</accession>
<dbReference type="RefSeq" id="XP_009528279.1">
    <property type="nucleotide sequence ID" value="XM_009529984.1"/>
</dbReference>
<dbReference type="PANTHER" id="PTHR31827">
    <property type="entry name" value="EMB|CAB89363.1"/>
    <property type="match status" value="1"/>
</dbReference>